<dbReference type="InterPro" id="IPR027417">
    <property type="entry name" value="P-loop_NTPase"/>
</dbReference>
<organism evidence="10 11">
    <name type="scientific">Brassica cretica</name>
    <name type="common">Mustard</name>
    <dbReference type="NCBI Taxonomy" id="69181"/>
    <lineage>
        <taxon>Eukaryota</taxon>
        <taxon>Viridiplantae</taxon>
        <taxon>Streptophyta</taxon>
        <taxon>Embryophyta</taxon>
        <taxon>Tracheophyta</taxon>
        <taxon>Spermatophyta</taxon>
        <taxon>Magnoliopsida</taxon>
        <taxon>eudicotyledons</taxon>
        <taxon>Gunneridae</taxon>
        <taxon>Pentapetalae</taxon>
        <taxon>rosids</taxon>
        <taxon>malvids</taxon>
        <taxon>Brassicales</taxon>
        <taxon>Brassicaceae</taxon>
        <taxon>Brassiceae</taxon>
        <taxon>Brassica</taxon>
    </lineage>
</organism>
<evidence type="ECO:0000256" key="7">
    <source>
        <dbReference type="ARBA" id="ARBA00022786"/>
    </source>
</evidence>
<dbReference type="EMBL" id="QGKX02001521">
    <property type="protein sequence ID" value="KAF3506682.1"/>
    <property type="molecule type" value="Genomic_DNA"/>
</dbReference>
<keyword evidence="4" id="KW-0433">Leucine-rich repeat</keyword>
<evidence type="ECO:0000256" key="1">
    <source>
        <dbReference type="ARBA" id="ARBA00000900"/>
    </source>
</evidence>
<dbReference type="SMART" id="SM00504">
    <property type="entry name" value="Ubox"/>
    <property type="match status" value="1"/>
</dbReference>
<dbReference type="PRINTS" id="PR00364">
    <property type="entry name" value="DISEASERSIST"/>
</dbReference>
<feature type="region of interest" description="Disordered" evidence="8">
    <location>
        <begin position="760"/>
        <end position="842"/>
    </location>
</feature>
<dbReference type="InterPro" id="IPR045210">
    <property type="entry name" value="RING-Ubox_PUB"/>
</dbReference>
<comment type="catalytic activity">
    <reaction evidence="1">
        <text>S-ubiquitinyl-[E2 ubiquitin-conjugating enzyme]-L-cysteine + [acceptor protein]-L-lysine = [E2 ubiquitin-conjugating enzyme]-L-cysteine + N(6)-ubiquitinyl-[acceptor protein]-L-lysine.</text>
        <dbReference type="EC" id="2.3.2.27"/>
    </reaction>
</comment>
<evidence type="ECO:0000256" key="4">
    <source>
        <dbReference type="ARBA" id="ARBA00022614"/>
    </source>
</evidence>
<dbReference type="PROSITE" id="PS51698">
    <property type="entry name" value="U_BOX"/>
    <property type="match status" value="1"/>
</dbReference>
<evidence type="ECO:0000256" key="6">
    <source>
        <dbReference type="ARBA" id="ARBA00022737"/>
    </source>
</evidence>
<feature type="compositionally biased region" description="Acidic residues" evidence="8">
    <location>
        <begin position="819"/>
        <end position="840"/>
    </location>
</feature>
<dbReference type="SUPFAM" id="SSF57850">
    <property type="entry name" value="RING/U-box"/>
    <property type="match status" value="2"/>
</dbReference>
<dbReference type="InterPro" id="IPR032675">
    <property type="entry name" value="LRR_dom_sf"/>
</dbReference>
<comment type="caution">
    <text evidence="10">The sequence shown here is derived from an EMBL/GenBank/DDBJ whole genome shotgun (WGS) entry which is preliminary data.</text>
</comment>
<evidence type="ECO:0000256" key="8">
    <source>
        <dbReference type="SAM" id="MobiDB-lite"/>
    </source>
</evidence>
<keyword evidence="6" id="KW-0677">Repeat</keyword>
<dbReference type="InterPro" id="IPR016024">
    <property type="entry name" value="ARM-type_fold"/>
</dbReference>
<dbReference type="Pfam" id="PF04564">
    <property type="entry name" value="U-box"/>
    <property type="match status" value="1"/>
</dbReference>
<reference evidence="10" key="1">
    <citation type="submission" date="2019-12" db="EMBL/GenBank/DDBJ databases">
        <title>Genome sequencing and annotation of Brassica cretica.</title>
        <authorList>
            <person name="Studholme D.J."/>
            <person name="Sarris P."/>
        </authorList>
    </citation>
    <scope>NUCLEOTIDE SEQUENCE</scope>
    <source>
        <strain evidence="10">PFS-109/04</strain>
        <tissue evidence="10">Leaf</tissue>
    </source>
</reference>
<dbReference type="Gene3D" id="3.40.50.300">
    <property type="entry name" value="P-loop containing nucleotide triphosphate hydrolases"/>
    <property type="match status" value="1"/>
</dbReference>
<name>A0A8S9NZG5_BRACR</name>
<sequence length="1512" mass="168526">MRGVGSGGGCRVGGCCGGGCEYEVEDMRRRRWWGSEADLINDLATNIMGLLALTPSNEFDDFVGIEPRVTEMKTMLSLQTKDVKVIGIWGPAGIGKTTAARVLYDQVSPKFQLSTFLENIKGSFERPCGSNDRQLKLSLAWEVTRLAGNLPLGLRVIGSYLRGMSKNEWIDALPSLRSSLDSEIESTLKLSYNATGTVLGITFPFSYQEKIQLSKSAFQGMNHLQFLKVFSSNTLRIPEGPNCFPDKLRLLDRSGCPLRFWPSKFSGKFLVELHMPHSKFEKLWEGIKPLPCLKRMDLNNSLNLKEIPDLSKATSLEMLGLSSCSSLLELPSSIGRLNNLEELYLHGCRSLEEFSSCSSLKELDLSYSGIGASELPSSISTWSCFHSLDMSGLRNHKKFPNVPYSIVELELSDTGIEEIPPWIENLHRLEKLTMTGCDKLEIVSPNISKLEKLMIITLVKSNRGEFNGEEDVYKDGYFEAEIEWGPDLKSRWSLASDLNVHYILPICLSEKALTSPTSLCLTSEFLKTIPDCLRRLSGLSELTITACRKLTALPQLPGSCLSLDAHFCRSLRRIDSSFQNPNICLNFAGCYNLSQKARKLIQTSACKYALLPGKNVHAHFTHRAISGSLTIDLTPRPLPSFFRFKACILLSEVNSSNLGGPWTVSCRVRGKQNGHTVPYGSNQLHHMPDIDSSRNHLYIFEDSFSLNQHCPETEDPTFSELSSMFTVDDDKALVVEGCGVRLLEVLDGQGTEYEEYIDTNIEVNNENADDDDKEEDEVGDDSESGDGDDDFEEDADDDDDDDDEDEGGDLVKGLTMMFGEDDDTDDAEEDIEDDDVDDNDPGFSDAVIDINIEAHNETEEGKESGRDEDAEMRSRKRMRLSLLKLSDEACKILNSLREVESKLLDSDTSSSSRASVLEVPKEFKCMFSHAIMSEPIVTGKRIRTCFALSMEELTAANADTLRMELKKTMTEILDVGGVSEDRSETDGALVAVDEAVRILNRLREVESKMPDSATSSSSPASLLEVPREFKCMLSRAIMSEPVVIASGQTYEKRYIQQWLMYKVTCPKTKEVLSHRLWSPNHVIAELITQWCQVNKYDLPKPSDAPIGLFPDDIDLLLHRISSPSSVEDQTGAANELRRQTKRFADVTAFFVAEIPDSITRYITELLKHAPKCPKTNEVLSHSLCTPNHLLDELITKWCIDNGYDRLKPPHEVVTELSRDGIESLLQRISSPSSDEDQNEAAKEIRCQTNKFPSVRNRFVTLHPGAITTLIRPLSNFITKPELRENIITALFNISIVMENKEAIAQTDNVVGELRFSLSCGTMESRRNSASTFLSLLAIDSNKEIIGSKLMLIGLGSLIGEGETVTSLVAGSVVYQLCQDLKYREMATSAGVVPALMGKIEAGSYAAEFLIVLALLTTYERGVKEMEKRPEFIKHLFSILRKRSCLMSCENAVLIVINMWNLGRVAIVNEEENKHATFAMLRKEESSVSLATNADMVLQWLKVYGTGKAPAIE</sequence>
<dbReference type="Gene3D" id="1.25.10.10">
    <property type="entry name" value="Leucine-rich Repeat Variant"/>
    <property type="match status" value="1"/>
</dbReference>
<dbReference type="InterPro" id="IPR011713">
    <property type="entry name" value="Leu-rich_rpt_3"/>
</dbReference>
<dbReference type="SUPFAM" id="SSF52540">
    <property type="entry name" value="P-loop containing nucleoside triphosphate hydrolases"/>
    <property type="match status" value="1"/>
</dbReference>
<keyword evidence="7" id="KW-0833">Ubl conjugation pathway</keyword>
<dbReference type="InterPro" id="IPR011989">
    <property type="entry name" value="ARM-like"/>
</dbReference>
<gene>
    <name evidence="10" type="ORF">F2Q69_00000762</name>
</gene>
<dbReference type="SUPFAM" id="SSF48371">
    <property type="entry name" value="ARM repeat"/>
    <property type="match status" value="1"/>
</dbReference>
<evidence type="ECO:0000313" key="11">
    <source>
        <dbReference type="Proteomes" id="UP000712600"/>
    </source>
</evidence>
<dbReference type="Proteomes" id="UP000712600">
    <property type="component" value="Unassembled WGS sequence"/>
</dbReference>
<evidence type="ECO:0000259" key="9">
    <source>
        <dbReference type="PROSITE" id="PS51698"/>
    </source>
</evidence>
<dbReference type="GO" id="GO:0061630">
    <property type="term" value="F:ubiquitin protein ligase activity"/>
    <property type="evidence" value="ECO:0007669"/>
    <property type="project" value="UniProtKB-EC"/>
</dbReference>
<dbReference type="EC" id="2.3.2.27" evidence="3"/>
<dbReference type="Gene3D" id="3.80.10.10">
    <property type="entry name" value="Ribonuclease Inhibitor"/>
    <property type="match status" value="2"/>
</dbReference>
<evidence type="ECO:0000313" key="10">
    <source>
        <dbReference type="EMBL" id="KAF3506682.1"/>
    </source>
</evidence>
<feature type="domain" description="U-box" evidence="9">
    <location>
        <begin position="1024"/>
        <end position="1097"/>
    </location>
</feature>
<dbReference type="InterPro" id="IPR013083">
    <property type="entry name" value="Znf_RING/FYVE/PHD"/>
</dbReference>
<keyword evidence="5" id="KW-0808">Transferase</keyword>
<feature type="compositionally biased region" description="Acidic residues" evidence="8">
    <location>
        <begin position="767"/>
        <end position="808"/>
    </location>
</feature>
<dbReference type="Pfam" id="PF07725">
    <property type="entry name" value="LRR_3"/>
    <property type="match status" value="1"/>
</dbReference>
<dbReference type="PANTHER" id="PTHR23315:SF357">
    <property type="entry name" value="RING-TYPE E3 UBIQUITIN TRANSFERASE"/>
    <property type="match status" value="1"/>
</dbReference>
<protein>
    <recommendedName>
        <fullName evidence="3">RING-type E3 ubiquitin transferase</fullName>
        <ecNumber evidence="3">2.3.2.27</ecNumber>
    </recommendedName>
</protein>
<dbReference type="InterPro" id="IPR003613">
    <property type="entry name" value="Ubox_domain"/>
</dbReference>
<dbReference type="PANTHER" id="PTHR23315">
    <property type="entry name" value="U BOX DOMAIN-CONTAINING"/>
    <property type="match status" value="1"/>
</dbReference>
<dbReference type="GO" id="GO:0016567">
    <property type="term" value="P:protein ubiquitination"/>
    <property type="evidence" value="ECO:0007669"/>
    <property type="project" value="InterPro"/>
</dbReference>
<dbReference type="SUPFAM" id="SSF52058">
    <property type="entry name" value="L domain-like"/>
    <property type="match status" value="1"/>
</dbReference>
<evidence type="ECO:0000256" key="2">
    <source>
        <dbReference type="ARBA" id="ARBA00004906"/>
    </source>
</evidence>
<proteinExistence type="predicted"/>
<evidence type="ECO:0000256" key="5">
    <source>
        <dbReference type="ARBA" id="ARBA00022679"/>
    </source>
</evidence>
<dbReference type="Gene3D" id="3.30.40.10">
    <property type="entry name" value="Zinc/RING finger domain, C3HC4 (zinc finger)"/>
    <property type="match status" value="2"/>
</dbReference>
<dbReference type="CDD" id="cd16664">
    <property type="entry name" value="RING-Ubox_PUB"/>
    <property type="match status" value="1"/>
</dbReference>
<accession>A0A8S9NZG5</accession>
<comment type="pathway">
    <text evidence="2">Protein modification; protein ubiquitination.</text>
</comment>
<evidence type="ECO:0000256" key="3">
    <source>
        <dbReference type="ARBA" id="ARBA00012483"/>
    </source>
</evidence>